<feature type="domain" description="Cell wall-active antibiotics response LiaF-like C-terminal" evidence="9">
    <location>
        <begin position="372"/>
        <end position="461"/>
    </location>
</feature>
<evidence type="ECO:0000256" key="4">
    <source>
        <dbReference type="ARBA" id="ARBA00022989"/>
    </source>
</evidence>
<evidence type="ECO:0000256" key="3">
    <source>
        <dbReference type="ARBA" id="ARBA00022692"/>
    </source>
</evidence>
<feature type="domain" description="Phage shock protein PspC N-terminal" evidence="8">
    <location>
        <begin position="21"/>
        <end position="77"/>
    </location>
</feature>
<dbReference type="InterPro" id="IPR024425">
    <property type="entry name" value="LiaF-like_C"/>
</dbReference>
<reference evidence="10 11" key="2">
    <citation type="journal article" date="2010" name="Stand. Genomic Sci.">
        <title>Complete genome sequence of Nakamurella multipartita type strain (Y-104).</title>
        <authorList>
            <person name="Tice H."/>
            <person name="Mayilraj S."/>
            <person name="Sims D."/>
            <person name="Lapidus A."/>
            <person name="Nolan M."/>
            <person name="Lucas S."/>
            <person name="Glavina Del Rio T."/>
            <person name="Copeland A."/>
            <person name="Cheng J.F."/>
            <person name="Meincke L."/>
            <person name="Bruce D."/>
            <person name="Goodwin L."/>
            <person name="Pitluck S."/>
            <person name="Ivanova N."/>
            <person name="Mavromatis K."/>
            <person name="Ovchinnikova G."/>
            <person name="Pati A."/>
            <person name="Chen A."/>
            <person name="Palaniappan K."/>
            <person name="Land M."/>
            <person name="Hauser L."/>
            <person name="Chang Y.J."/>
            <person name="Jeffries C.D."/>
            <person name="Detter J.C."/>
            <person name="Brettin T."/>
            <person name="Rohde M."/>
            <person name="Goker M."/>
            <person name="Bristow J."/>
            <person name="Eisen J.A."/>
            <person name="Markowitz V."/>
            <person name="Hugenholtz P."/>
            <person name="Kyrpides N.C."/>
            <person name="Klenk H.P."/>
            <person name="Chen F."/>
        </authorList>
    </citation>
    <scope>NUCLEOTIDE SEQUENCE [LARGE SCALE GENOMIC DNA]</scope>
    <source>
        <strain evidence="11">ATCC 700099 / DSM 44233 / CIP 104796 / JCM 9543 / NBRC 105858 / Y-104</strain>
    </source>
</reference>
<feature type="region of interest" description="Disordered" evidence="6">
    <location>
        <begin position="143"/>
        <end position="265"/>
    </location>
</feature>
<protein>
    <submittedName>
        <fullName evidence="10">Phage shock protein C, PspC</fullName>
    </submittedName>
</protein>
<accession>C8XDJ3</accession>
<evidence type="ECO:0000259" key="8">
    <source>
        <dbReference type="Pfam" id="PF04024"/>
    </source>
</evidence>
<feature type="transmembrane region" description="Helical" evidence="7">
    <location>
        <begin position="48"/>
        <end position="75"/>
    </location>
</feature>
<dbReference type="GO" id="GO:0005886">
    <property type="term" value="C:plasma membrane"/>
    <property type="evidence" value="ECO:0007669"/>
    <property type="project" value="UniProtKB-SubCell"/>
</dbReference>
<dbReference type="Pfam" id="PF04024">
    <property type="entry name" value="PspC"/>
    <property type="match status" value="1"/>
</dbReference>
<comment type="subcellular location">
    <subcellularLocation>
        <location evidence="1">Cell membrane</location>
        <topology evidence="1">Single-pass membrane protein</topology>
    </subcellularLocation>
</comment>
<feature type="transmembrane region" description="Helical" evidence="7">
    <location>
        <begin position="296"/>
        <end position="318"/>
    </location>
</feature>
<evidence type="ECO:0000313" key="11">
    <source>
        <dbReference type="Proteomes" id="UP000002218"/>
    </source>
</evidence>
<feature type="transmembrane region" description="Helical" evidence="7">
    <location>
        <begin position="269"/>
        <end position="290"/>
    </location>
</feature>
<reference evidence="11" key="1">
    <citation type="submission" date="2009-09" db="EMBL/GenBank/DDBJ databases">
        <title>The complete genome of Nakamurella multipartita DSM 44233.</title>
        <authorList>
            <consortium name="US DOE Joint Genome Institute (JGI-PGF)"/>
            <person name="Lucas S."/>
            <person name="Copeland A."/>
            <person name="Lapidus A."/>
            <person name="Glavina del Rio T."/>
            <person name="Dalin E."/>
            <person name="Tice H."/>
            <person name="Bruce D."/>
            <person name="Goodwin L."/>
            <person name="Pitluck S."/>
            <person name="Kyrpides N."/>
            <person name="Mavromatis K."/>
            <person name="Ivanova N."/>
            <person name="Ovchinnikova G."/>
            <person name="Sims D."/>
            <person name="Meincke L."/>
            <person name="Brettin T."/>
            <person name="Detter J.C."/>
            <person name="Han C."/>
            <person name="Larimer F."/>
            <person name="Land M."/>
            <person name="Hauser L."/>
            <person name="Markowitz V."/>
            <person name="Cheng J.-F."/>
            <person name="Hugenholtz P."/>
            <person name="Woyke T."/>
            <person name="Wu D."/>
            <person name="Klenk H.-P."/>
            <person name="Eisen J.A."/>
        </authorList>
    </citation>
    <scope>NUCLEOTIDE SEQUENCE [LARGE SCALE GENOMIC DNA]</scope>
    <source>
        <strain evidence="11">ATCC 700099 / DSM 44233 / CIP 104796 / JCM 9543 / NBRC 105858 / Y-104</strain>
    </source>
</reference>
<sequence precursor="true">MSTAHEQPAGPGAAGGDWWSRRPRRSGTDRKIAGVAGGIGRVFGVDPVLIRVAFVVLTIFGGFGFLLYVLGWLLLPADGDEVSPAEALLGRGRSATPPIVALALAIVALISVLSMFSWGLPFWPLVIAGVVVVLIVRNKSRSCAKGSTPPWVDQWSSKAAETGRSWGEQAEQWVARQPWSGSTDAAGSSGQSGPQPAASPFDRPAFWDEKADGTPPAERVNLRKDEPGSPTAGPAQPPAWDPLGVAPFAWDLPEPAAPPPPPAPRQRSVIGRVTLGVVLLVGGLATVGILQGWWALSWAGVAALALAVVAVGLLIGSLRGRGGSLIGPGIFLSLVTLALTITGINGTTGYGQQTWVPTTVAAAEQDFVLNGGQGTLDLRQLSVTPGQSVDTEVTVRAGQATVIVPADANVNLTCSANAGEIDCLGQTQDGLQQEVSTTQRGSSDEGTINLTVHVGAGQATVRHG</sequence>
<dbReference type="InterPro" id="IPR052027">
    <property type="entry name" value="PspC"/>
</dbReference>
<evidence type="ECO:0000259" key="9">
    <source>
        <dbReference type="Pfam" id="PF09922"/>
    </source>
</evidence>
<keyword evidence="5 7" id="KW-0472">Membrane</keyword>
<keyword evidence="3 7" id="KW-0812">Transmembrane</keyword>
<keyword evidence="11" id="KW-1185">Reference proteome</keyword>
<feature type="compositionally biased region" description="Pro residues" evidence="6">
    <location>
        <begin position="255"/>
        <end position="264"/>
    </location>
</feature>
<dbReference type="PANTHER" id="PTHR33885:SF3">
    <property type="entry name" value="PHAGE SHOCK PROTEIN C"/>
    <property type="match status" value="1"/>
</dbReference>
<feature type="region of interest" description="Disordered" evidence="6">
    <location>
        <begin position="1"/>
        <end position="25"/>
    </location>
</feature>
<gene>
    <name evidence="10" type="ordered locus">Namu_1253</name>
</gene>
<dbReference type="InParanoid" id="C8XDJ3"/>
<dbReference type="AlphaFoldDB" id="C8XDJ3"/>
<dbReference type="HOGENOM" id="CLU_030489_1_0_11"/>
<dbReference type="PANTHER" id="PTHR33885">
    <property type="entry name" value="PHAGE SHOCK PROTEIN C"/>
    <property type="match status" value="1"/>
</dbReference>
<dbReference type="InterPro" id="IPR007168">
    <property type="entry name" value="Phageshock_PspC_N"/>
</dbReference>
<dbReference type="Proteomes" id="UP000002218">
    <property type="component" value="Chromosome"/>
</dbReference>
<evidence type="ECO:0000256" key="2">
    <source>
        <dbReference type="ARBA" id="ARBA00022475"/>
    </source>
</evidence>
<feature type="transmembrane region" description="Helical" evidence="7">
    <location>
        <begin position="325"/>
        <end position="344"/>
    </location>
</feature>
<evidence type="ECO:0000256" key="7">
    <source>
        <dbReference type="SAM" id="Phobius"/>
    </source>
</evidence>
<name>C8XDJ3_NAKMY</name>
<evidence type="ECO:0000313" key="10">
    <source>
        <dbReference type="EMBL" id="ACV77657.1"/>
    </source>
</evidence>
<dbReference type="KEGG" id="nml:Namu_1253"/>
<evidence type="ECO:0000256" key="5">
    <source>
        <dbReference type="ARBA" id="ARBA00023136"/>
    </source>
</evidence>
<organism evidence="10 11">
    <name type="scientific">Nakamurella multipartita (strain ATCC 700099 / DSM 44233 / CIP 104796 / JCM 9543 / NBRC 105858 / Y-104)</name>
    <name type="common">Microsphaera multipartita</name>
    <dbReference type="NCBI Taxonomy" id="479431"/>
    <lineage>
        <taxon>Bacteria</taxon>
        <taxon>Bacillati</taxon>
        <taxon>Actinomycetota</taxon>
        <taxon>Actinomycetes</taxon>
        <taxon>Nakamurellales</taxon>
        <taxon>Nakamurellaceae</taxon>
        <taxon>Nakamurella</taxon>
    </lineage>
</organism>
<dbReference type="eggNOG" id="COG4758">
    <property type="taxonomic scope" value="Bacteria"/>
</dbReference>
<keyword evidence="4 7" id="KW-1133">Transmembrane helix</keyword>
<feature type="compositionally biased region" description="Polar residues" evidence="6">
    <location>
        <begin position="179"/>
        <end position="194"/>
    </location>
</feature>
<evidence type="ECO:0000256" key="1">
    <source>
        <dbReference type="ARBA" id="ARBA00004162"/>
    </source>
</evidence>
<dbReference type="STRING" id="479431.Namu_1253"/>
<dbReference type="EMBL" id="CP001737">
    <property type="protein sequence ID" value="ACV77657.1"/>
    <property type="molecule type" value="Genomic_DNA"/>
</dbReference>
<evidence type="ECO:0000256" key="6">
    <source>
        <dbReference type="SAM" id="MobiDB-lite"/>
    </source>
</evidence>
<dbReference type="OrthoDB" id="3208990at2"/>
<dbReference type="RefSeq" id="WP_015746567.1">
    <property type="nucleotide sequence ID" value="NC_013235.1"/>
</dbReference>
<dbReference type="Pfam" id="PF09922">
    <property type="entry name" value="LiaF-like_C"/>
    <property type="match status" value="1"/>
</dbReference>
<feature type="transmembrane region" description="Helical" evidence="7">
    <location>
        <begin position="95"/>
        <end position="114"/>
    </location>
</feature>
<dbReference type="eggNOG" id="COG1983">
    <property type="taxonomic scope" value="Bacteria"/>
</dbReference>
<keyword evidence="2" id="KW-1003">Cell membrane</keyword>
<feature type="transmembrane region" description="Helical" evidence="7">
    <location>
        <begin position="120"/>
        <end position="136"/>
    </location>
</feature>
<proteinExistence type="predicted"/>